<gene>
    <name evidence="2" type="ORF">M2272_002562</name>
</gene>
<name>A0ABT6KZ01_9MYCO</name>
<reference evidence="2 3" key="1">
    <citation type="submission" date="2023-04" db="EMBL/GenBank/DDBJ databases">
        <title>Forest soil microbial communities from Buena Vista Peninsula, Colon Province, Panama.</title>
        <authorList>
            <person name="Bouskill N."/>
        </authorList>
    </citation>
    <scope>NUCLEOTIDE SEQUENCE [LARGE SCALE GENOMIC DNA]</scope>
    <source>
        <strain evidence="2 3">AC80</strain>
    </source>
</reference>
<sequence>MLPSTRDVLPLVWPGQARAALALTFDVDAEVGWLCEGEQYQRRLTTLSEVRFGITRGLPRILEMLSSLNLPATFFVPGATAERYPAAVAAIVEGGHEVAHHGHDHLRSDKVDAHDQRVEIERALEVFESLGVRRPTGYRSPAWELTPETFDLLHEFDFQYDSSCMGDDRPYYEEYQGKSLLELPVHWSLDDWPRFGWNIDTAGVLGQPSDLRQEWNDELELAVEEGGRVVIPTMHPEMIGRGYRFVHLRRWVESIAQRSDVWIATMSQIATHVRNSEESTVR</sequence>
<comment type="caution">
    <text evidence="2">The sequence shown here is derived from an EMBL/GenBank/DDBJ whole genome shotgun (WGS) entry which is preliminary data.</text>
</comment>
<organism evidence="2 3">
    <name type="scientific">Mycolicibacterium frederiksbergense</name>
    <dbReference type="NCBI Taxonomy" id="117567"/>
    <lineage>
        <taxon>Bacteria</taxon>
        <taxon>Bacillati</taxon>
        <taxon>Actinomycetota</taxon>
        <taxon>Actinomycetes</taxon>
        <taxon>Mycobacteriales</taxon>
        <taxon>Mycobacteriaceae</taxon>
        <taxon>Mycolicibacterium</taxon>
    </lineage>
</organism>
<dbReference type="PANTHER" id="PTHR47561:SF1">
    <property type="entry name" value="POLYSACCHARIDE DEACETYLASE FAMILY PROTEIN (AFU_ORTHOLOGUE AFUA_6G05030)"/>
    <property type="match status" value="1"/>
</dbReference>
<dbReference type="GO" id="GO:0016787">
    <property type="term" value="F:hydrolase activity"/>
    <property type="evidence" value="ECO:0007669"/>
    <property type="project" value="UniProtKB-KW"/>
</dbReference>
<evidence type="ECO:0000259" key="1">
    <source>
        <dbReference type="PROSITE" id="PS51677"/>
    </source>
</evidence>
<dbReference type="EC" id="3.5.1.104" evidence="2"/>
<dbReference type="RefSeq" id="WP_280832526.1">
    <property type="nucleotide sequence ID" value="NZ_JARXVE010000003.1"/>
</dbReference>
<evidence type="ECO:0000313" key="3">
    <source>
        <dbReference type="Proteomes" id="UP001160130"/>
    </source>
</evidence>
<dbReference type="InterPro" id="IPR037950">
    <property type="entry name" value="PgdA-like"/>
</dbReference>
<feature type="domain" description="NodB homology" evidence="1">
    <location>
        <begin position="43"/>
        <end position="264"/>
    </location>
</feature>
<dbReference type="InterPro" id="IPR002509">
    <property type="entry name" value="NODB_dom"/>
</dbReference>
<protein>
    <submittedName>
        <fullName evidence="2">Peptidoglycan/xylan/chitin deacetylase (PgdA/CDA1 family)</fullName>
        <ecNumber evidence="2">3.5.1.104</ecNumber>
    </submittedName>
</protein>
<proteinExistence type="predicted"/>
<dbReference type="EMBL" id="JARXVE010000003">
    <property type="protein sequence ID" value="MDH6195922.1"/>
    <property type="molecule type" value="Genomic_DNA"/>
</dbReference>
<dbReference type="Proteomes" id="UP001160130">
    <property type="component" value="Unassembled WGS sequence"/>
</dbReference>
<keyword evidence="2" id="KW-0378">Hydrolase</keyword>
<dbReference type="Pfam" id="PF01522">
    <property type="entry name" value="Polysacc_deac_1"/>
    <property type="match status" value="1"/>
</dbReference>
<keyword evidence="3" id="KW-1185">Reference proteome</keyword>
<dbReference type="CDD" id="cd10938">
    <property type="entry name" value="CE4_HpPgdA_like"/>
    <property type="match status" value="1"/>
</dbReference>
<dbReference type="SUPFAM" id="SSF88713">
    <property type="entry name" value="Glycoside hydrolase/deacetylase"/>
    <property type="match status" value="1"/>
</dbReference>
<accession>A0ABT6KZ01</accession>
<dbReference type="Gene3D" id="3.20.20.370">
    <property type="entry name" value="Glycoside hydrolase/deacetylase"/>
    <property type="match status" value="1"/>
</dbReference>
<dbReference type="PANTHER" id="PTHR47561">
    <property type="entry name" value="POLYSACCHARIDE DEACETYLASE FAMILY PROTEIN (AFU_ORTHOLOGUE AFUA_6G05030)"/>
    <property type="match status" value="1"/>
</dbReference>
<evidence type="ECO:0000313" key="2">
    <source>
        <dbReference type="EMBL" id="MDH6195922.1"/>
    </source>
</evidence>
<dbReference type="InterPro" id="IPR011330">
    <property type="entry name" value="Glyco_hydro/deAcase_b/a-brl"/>
</dbReference>
<dbReference type="PROSITE" id="PS51677">
    <property type="entry name" value="NODB"/>
    <property type="match status" value="1"/>
</dbReference>